<dbReference type="PANTHER" id="PTHR43085:SF1">
    <property type="entry name" value="PSEUDOURIDINE KINASE-RELATED"/>
    <property type="match status" value="1"/>
</dbReference>
<dbReference type="GO" id="GO:0016301">
    <property type="term" value="F:kinase activity"/>
    <property type="evidence" value="ECO:0007669"/>
    <property type="project" value="UniProtKB-KW"/>
</dbReference>
<keyword evidence="8" id="KW-1185">Reference proteome</keyword>
<sequence length="316" mass="33458">MGFDVLVAGETLIDFIPQRRGPTATVDGFERRPGGAPANVAVGLSRLEHVPLFWTRVGDDPFGRYLRDTLEENDVSDKFVETDPNAKTSLAFVEHDERGDRTFTFYRDDTADTRLEPGRIDDATLADLEWVHAGGVTLASGPSREATLDLLERASEAGATTSFDPNFRPELWPDRETFRSVTREALAFVDVLKTTGEELAALGCTEGSLESSARAALRAGPETAFVTRGAEGALAVTSPDGRWSTTEATHPGYEVDVVDATGAGDGFVAGAIAAALDGRSLSDSLAFANAVGAAATTEPGAMTALPDSGDVESMLE</sequence>
<dbReference type="InterPro" id="IPR011611">
    <property type="entry name" value="PfkB_dom"/>
</dbReference>
<comment type="similarity">
    <text evidence="1">Belongs to the carbohydrate kinase PfkB family.</text>
</comment>
<evidence type="ECO:0000259" key="6">
    <source>
        <dbReference type="Pfam" id="PF00294"/>
    </source>
</evidence>
<reference evidence="7 8" key="1">
    <citation type="submission" date="2018-10" db="EMBL/GenBank/DDBJ databases">
        <title>Natrarchaeobius chitinivorans gen. nov., sp. nov., and Natrarchaeobius haloalkaliphilus sp. nov., alkaliphilic, chitin-utilizing haloarchaea from hypersaline alkaline lakes.</title>
        <authorList>
            <person name="Sorokin D.Y."/>
            <person name="Elcheninov A.G."/>
            <person name="Kostrikina N.A."/>
            <person name="Bale N.J."/>
            <person name="Sinninghe Damste J.S."/>
            <person name="Khijniak T.V."/>
            <person name="Kublanov I.V."/>
            <person name="Toshchakov S.V."/>
        </authorList>
    </citation>
    <scope>NUCLEOTIDE SEQUENCE [LARGE SCALE GENOMIC DNA]</scope>
    <source>
        <strain evidence="7 8">AArcht7</strain>
    </source>
</reference>
<evidence type="ECO:0000256" key="4">
    <source>
        <dbReference type="ARBA" id="ARBA00022777"/>
    </source>
</evidence>
<name>A0A3N6M5U5_NATCH</name>
<evidence type="ECO:0000256" key="5">
    <source>
        <dbReference type="ARBA" id="ARBA00022840"/>
    </source>
</evidence>
<dbReference type="Proteomes" id="UP000281431">
    <property type="component" value="Unassembled WGS sequence"/>
</dbReference>
<dbReference type="CDD" id="cd01167">
    <property type="entry name" value="bac_FRK"/>
    <property type="match status" value="1"/>
</dbReference>
<keyword evidence="4 7" id="KW-0418">Kinase</keyword>
<accession>A0A3N6M5U5</accession>
<comment type="caution">
    <text evidence="7">The sequence shown here is derived from an EMBL/GenBank/DDBJ whole genome shotgun (WGS) entry which is preliminary data.</text>
</comment>
<evidence type="ECO:0000313" key="8">
    <source>
        <dbReference type="Proteomes" id="UP000281431"/>
    </source>
</evidence>
<dbReference type="OrthoDB" id="124714at2157"/>
<gene>
    <name evidence="7" type="ORF">EA472_15455</name>
</gene>
<dbReference type="Gene3D" id="3.40.1190.20">
    <property type="match status" value="1"/>
</dbReference>
<feature type="domain" description="Carbohydrate kinase PfkB" evidence="6">
    <location>
        <begin position="4"/>
        <end position="306"/>
    </location>
</feature>
<dbReference type="EMBL" id="REFZ01000011">
    <property type="protein sequence ID" value="RQG98943.1"/>
    <property type="molecule type" value="Genomic_DNA"/>
</dbReference>
<keyword evidence="5" id="KW-0067">ATP-binding</keyword>
<dbReference type="InterPro" id="IPR050306">
    <property type="entry name" value="PfkB_Carbo_kinase"/>
</dbReference>
<dbReference type="GO" id="GO:0005524">
    <property type="term" value="F:ATP binding"/>
    <property type="evidence" value="ECO:0007669"/>
    <property type="project" value="UniProtKB-KW"/>
</dbReference>
<dbReference type="InterPro" id="IPR029056">
    <property type="entry name" value="Ribokinase-like"/>
</dbReference>
<dbReference type="PANTHER" id="PTHR43085">
    <property type="entry name" value="HEXOKINASE FAMILY MEMBER"/>
    <property type="match status" value="1"/>
</dbReference>
<organism evidence="7 8">
    <name type="scientific">Natrarchaeobius chitinivorans</name>
    <dbReference type="NCBI Taxonomy" id="1679083"/>
    <lineage>
        <taxon>Archaea</taxon>
        <taxon>Methanobacteriati</taxon>
        <taxon>Methanobacteriota</taxon>
        <taxon>Stenosarchaea group</taxon>
        <taxon>Halobacteria</taxon>
        <taxon>Halobacteriales</taxon>
        <taxon>Natrialbaceae</taxon>
        <taxon>Natrarchaeobius</taxon>
    </lineage>
</organism>
<dbReference type="SUPFAM" id="SSF53613">
    <property type="entry name" value="Ribokinase-like"/>
    <property type="match status" value="1"/>
</dbReference>
<evidence type="ECO:0000256" key="3">
    <source>
        <dbReference type="ARBA" id="ARBA00022741"/>
    </source>
</evidence>
<keyword evidence="3" id="KW-0547">Nucleotide-binding</keyword>
<evidence type="ECO:0000256" key="2">
    <source>
        <dbReference type="ARBA" id="ARBA00022679"/>
    </source>
</evidence>
<proteinExistence type="inferred from homology"/>
<keyword evidence="2" id="KW-0808">Transferase</keyword>
<dbReference type="Pfam" id="PF00294">
    <property type="entry name" value="PfkB"/>
    <property type="match status" value="1"/>
</dbReference>
<evidence type="ECO:0000313" key="7">
    <source>
        <dbReference type="EMBL" id="RQG98943.1"/>
    </source>
</evidence>
<evidence type="ECO:0000256" key="1">
    <source>
        <dbReference type="ARBA" id="ARBA00010688"/>
    </source>
</evidence>
<protein>
    <submittedName>
        <fullName evidence="7">Carbohydrate kinase</fullName>
    </submittedName>
</protein>
<dbReference type="AlphaFoldDB" id="A0A3N6M5U5"/>